<dbReference type="AlphaFoldDB" id="A0A076LM53"/>
<proteinExistence type="predicted"/>
<organism evidence="1 2">
    <name type="scientific">Edwardsiella anguillarum ET080813</name>
    <dbReference type="NCBI Taxonomy" id="667120"/>
    <lineage>
        <taxon>Bacteria</taxon>
        <taxon>Pseudomonadati</taxon>
        <taxon>Pseudomonadota</taxon>
        <taxon>Gammaproteobacteria</taxon>
        <taxon>Enterobacterales</taxon>
        <taxon>Hafniaceae</taxon>
        <taxon>Edwardsiella</taxon>
    </lineage>
</organism>
<dbReference type="HOGENOM" id="CLU_2989432_0_0_6"/>
<evidence type="ECO:0000313" key="1">
    <source>
        <dbReference type="EMBL" id="AIJ06764.1"/>
    </source>
</evidence>
<dbReference type="KEGG" id="ete:ETEE_0284"/>
<protein>
    <submittedName>
        <fullName evidence="1">Uncharacterized protein</fullName>
    </submittedName>
</protein>
<reference evidence="1 2" key="1">
    <citation type="journal article" date="2012" name="PLoS ONE">
        <title>Edwardsiella comparative phylogenomics reveal the new intra/inter-species taxonomic relationships, virulence evolution and niche adaptation mechanisms.</title>
        <authorList>
            <person name="Yang M."/>
            <person name="Lv Y."/>
            <person name="Xiao J."/>
            <person name="Wu H."/>
            <person name="Zheng H."/>
            <person name="Liu Q."/>
            <person name="Zhang Y."/>
            <person name="Wang Q."/>
        </authorList>
    </citation>
    <scope>NUCLEOTIDE SEQUENCE [LARGE SCALE GENOMIC DNA]</scope>
    <source>
        <strain evidence="2">080813</strain>
    </source>
</reference>
<dbReference type="Proteomes" id="UP000028681">
    <property type="component" value="Chromosome"/>
</dbReference>
<evidence type="ECO:0000313" key="2">
    <source>
        <dbReference type="Proteomes" id="UP000028681"/>
    </source>
</evidence>
<accession>A0A076LM53</accession>
<dbReference type="EMBL" id="CP006664">
    <property type="protein sequence ID" value="AIJ06764.1"/>
    <property type="molecule type" value="Genomic_DNA"/>
</dbReference>
<gene>
    <name evidence="1" type="ORF">ETEE_0284</name>
</gene>
<name>A0A076LM53_9GAMM</name>
<sequence>MIFFDRDKNYYGTIKTYIRKIDVIVLYMKILFFHCQYKNKLFFRSVFSGDSHSIRYQ</sequence>